<dbReference type="AlphaFoldDB" id="A0AAV4QC51"/>
<keyword evidence="3" id="KW-1185">Reference proteome</keyword>
<comment type="caution">
    <text evidence="2">The sequence shown here is derived from an EMBL/GenBank/DDBJ whole genome shotgun (WGS) entry which is preliminary data.</text>
</comment>
<reference evidence="2 3" key="1">
    <citation type="submission" date="2021-06" db="EMBL/GenBank/DDBJ databases">
        <title>Caerostris extrusa draft genome.</title>
        <authorList>
            <person name="Kono N."/>
            <person name="Arakawa K."/>
        </authorList>
    </citation>
    <scope>NUCLEOTIDE SEQUENCE [LARGE SCALE GENOMIC DNA]</scope>
</reference>
<name>A0AAV4QC51_CAEEX</name>
<feature type="region of interest" description="Disordered" evidence="1">
    <location>
        <begin position="44"/>
        <end position="79"/>
    </location>
</feature>
<dbReference type="Proteomes" id="UP001054945">
    <property type="component" value="Unassembled WGS sequence"/>
</dbReference>
<organism evidence="2 3">
    <name type="scientific">Caerostris extrusa</name>
    <name type="common">Bark spider</name>
    <name type="synonym">Caerostris bankana</name>
    <dbReference type="NCBI Taxonomy" id="172846"/>
    <lineage>
        <taxon>Eukaryota</taxon>
        <taxon>Metazoa</taxon>
        <taxon>Ecdysozoa</taxon>
        <taxon>Arthropoda</taxon>
        <taxon>Chelicerata</taxon>
        <taxon>Arachnida</taxon>
        <taxon>Araneae</taxon>
        <taxon>Araneomorphae</taxon>
        <taxon>Entelegynae</taxon>
        <taxon>Araneoidea</taxon>
        <taxon>Araneidae</taxon>
        <taxon>Caerostris</taxon>
    </lineage>
</organism>
<evidence type="ECO:0000256" key="1">
    <source>
        <dbReference type="SAM" id="MobiDB-lite"/>
    </source>
</evidence>
<evidence type="ECO:0000313" key="3">
    <source>
        <dbReference type="Proteomes" id="UP001054945"/>
    </source>
</evidence>
<accession>A0AAV4QC51</accession>
<evidence type="ECO:0000313" key="2">
    <source>
        <dbReference type="EMBL" id="GIY05585.1"/>
    </source>
</evidence>
<proteinExistence type="predicted"/>
<gene>
    <name evidence="2" type="ORF">CEXT_112921</name>
</gene>
<protein>
    <submittedName>
        <fullName evidence="2">Uncharacterized protein</fullName>
    </submittedName>
</protein>
<sequence length="79" mass="8553">MDILSTTLMCVQQVTSSQSSEISYQWQVQMKRKFFNIHSTCKKRASTGGGAGVVERGKRKRGGQMGPSRLTGRSGAGGE</sequence>
<dbReference type="EMBL" id="BPLR01005860">
    <property type="protein sequence ID" value="GIY05585.1"/>
    <property type="molecule type" value="Genomic_DNA"/>
</dbReference>